<dbReference type="RefSeq" id="WP_129474337.1">
    <property type="nucleotide sequence ID" value="NZ_SDWS01000002.1"/>
</dbReference>
<evidence type="ECO:0000256" key="1">
    <source>
        <dbReference type="SAM" id="MobiDB-lite"/>
    </source>
</evidence>
<evidence type="ECO:0000313" key="4">
    <source>
        <dbReference type="Proteomes" id="UP000291838"/>
    </source>
</evidence>
<keyword evidence="2" id="KW-0472">Membrane</keyword>
<sequence length="129" mass="13186">MSTAVMALLASVVGLLSGAAGTLLHQHWWGLALALVAGIATLGWLPPGVVRLAFAVGWCLAVARGAVERPAGGFLVASDAAGWSWLAASFVLLLAALATLRSGATARRGSGSSRTPYLDSPRGEEPQEH</sequence>
<organism evidence="3 4">
    <name type="scientific">Nocardioides glacieisoli</name>
    <dbReference type="NCBI Taxonomy" id="1168730"/>
    <lineage>
        <taxon>Bacteria</taxon>
        <taxon>Bacillati</taxon>
        <taxon>Actinomycetota</taxon>
        <taxon>Actinomycetes</taxon>
        <taxon>Propionibacteriales</taxon>
        <taxon>Nocardioidaceae</taxon>
        <taxon>Nocardioides</taxon>
    </lineage>
</organism>
<feature type="transmembrane region" description="Helical" evidence="2">
    <location>
        <begin position="28"/>
        <end position="45"/>
    </location>
</feature>
<dbReference type="Proteomes" id="UP000291838">
    <property type="component" value="Unassembled WGS sequence"/>
</dbReference>
<evidence type="ECO:0000256" key="2">
    <source>
        <dbReference type="SAM" id="Phobius"/>
    </source>
</evidence>
<accession>A0A4V1RKL8</accession>
<protein>
    <submittedName>
        <fullName evidence="3">Uncharacterized protein</fullName>
    </submittedName>
</protein>
<dbReference type="EMBL" id="SDWS01000002">
    <property type="protein sequence ID" value="RYB92732.1"/>
    <property type="molecule type" value="Genomic_DNA"/>
</dbReference>
<dbReference type="OrthoDB" id="3790697at2"/>
<reference evidence="3 4" key="1">
    <citation type="submission" date="2019-01" db="EMBL/GenBank/DDBJ databases">
        <title>Novel species of Nocardioides.</title>
        <authorList>
            <person name="Liu Q."/>
            <person name="Xin Y.-H."/>
        </authorList>
    </citation>
    <scope>NUCLEOTIDE SEQUENCE [LARGE SCALE GENOMIC DNA]</scope>
    <source>
        <strain evidence="3 4">HLT3-15</strain>
    </source>
</reference>
<keyword evidence="2" id="KW-1133">Transmembrane helix</keyword>
<proteinExistence type="predicted"/>
<dbReference type="AlphaFoldDB" id="A0A4V1RKL8"/>
<keyword evidence="2" id="KW-0812">Transmembrane</keyword>
<feature type="region of interest" description="Disordered" evidence="1">
    <location>
        <begin position="103"/>
        <end position="129"/>
    </location>
</feature>
<name>A0A4V1RKL8_9ACTN</name>
<feature type="compositionally biased region" description="Low complexity" evidence="1">
    <location>
        <begin position="103"/>
        <end position="115"/>
    </location>
</feature>
<feature type="transmembrane region" description="Helical" evidence="2">
    <location>
        <begin position="82"/>
        <end position="100"/>
    </location>
</feature>
<gene>
    <name evidence="3" type="ORF">EUA06_07325</name>
</gene>
<keyword evidence="4" id="KW-1185">Reference proteome</keyword>
<evidence type="ECO:0000313" key="3">
    <source>
        <dbReference type="EMBL" id="RYB92732.1"/>
    </source>
</evidence>
<comment type="caution">
    <text evidence="3">The sequence shown here is derived from an EMBL/GenBank/DDBJ whole genome shotgun (WGS) entry which is preliminary data.</text>
</comment>